<feature type="transmembrane region" description="Helical" evidence="1">
    <location>
        <begin position="186"/>
        <end position="208"/>
    </location>
</feature>
<dbReference type="Pfam" id="PF12679">
    <property type="entry name" value="ABC2_membrane_2"/>
    <property type="match status" value="1"/>
</dbReference>
<feature type="transmembrane region" description="Helical" evidence="1">
    <location>
        <begin position="121"/>
        <end position="147"/>
    </location>
</feature>
<keyword evidence="1" id="KW-0812">Transmembrane</keyword>
<sequence length="277" mass="31560">MASLRLVRTVSWYYFRNYYRSKSFYLMLSVVILVSALMTYFTFRYENNLSTILPRADMASFSPGLKEDVFGYLWAFVLLDLPVFAAVFFGSPAISSEIESRTAYQIFPLPVGRSKLLLSKYLAAVAVTSLCILIYVLVQASVFIYLFHSLGISFFQSSALLVLFIFTVTAFTFMISGIFNRNTYAYITVFLIYFLVFNAYEIIVEFLYRTTPYYLLNVSADIIDRVYFNIIPDPFSTSFTLSPAGTSVILQSVGVMVSYLIVSLSAALIIFERKEVK</sequence>
<name>A0A8J7YI42_9ARCH</name>
<keyword evidence="1" id="KW-1133">Transmembrane helix</keyword>
<dbReference type="PANTHER" id="PTHR43471">
    <property type="entry name" value="ABC TRANSPORTER PERMEASE"/>
    <property type="match status" value="1"/>
</dbReference>
<dbReference type="Proteomes" id="UP000716004">
    <property type="component" value="Unassembled WGS sequence"/>
</dbReference>
<dbReference type="GO" id="GO:0005886">
    <property type="term" value="C:plasma membrane"/>
    <property type="evidence" value="ECO:0007669"/>
    <property type="project" value="UniProtKB-SubCell"/>
</dbReference>
<feature type="transmembrane region" description="Helical" evidence="1">
    <location>
        <begin position="248"/>
        <end position="271"/>
    </location>
</feature>
<gene>
    <name evidence="2" type="ORF">J9259_01450</name>
</gene>
<dbReference type="AlphaFoldDB" id="A0A8J7YI42"/>
<protein>
    <submittedName>
        <fullName evidence="2">ABC transporter permease</fullName>
    </submittedName>
</protein>
<dbReference type="GO" id="GO:0140359">
    <property type="term" value="F:ABC-type transporter activity"/>
    <property type="evidence" value="ECO:0007669"/>
    <property type="project" value="InterPro"/>
</dbReference>
<accession>A0A8J7YI42</accession>
<evidence type="ECO:0000256" key="1">
    <source>
        <dbReference type="SAM" id="Phobius"/>
    </source>
</evidence>
<dbReference type="EMBL" id="JAGVSJ010000002">
    <property type="protein sequence ID" value="MBX8631177.1"/>
    <property type="molecule type" value="Genomic_DNA"/>
</dbReference>
<evidence type="ECO:0000313" key="2">
    <source>
        <dbReference type="EMBL" id="MBX8631177.1"/>
    </source>
</evidence>
<organism evidence="2 3">
    <name type="scientific">Candidatus Sysuiplasma superficiale</name>
    <dbReference type="NCBI Taxonomy" id="2823368"/>
    <lineage>
        <taxon>Archaea</taxon>
        <taxon>Methanobacteriati</taxon>
        <taxon>Thermoplasmatota</taxon>
        <taxon>Thermoplasmata</taxon>
        <taxon>Candidatus Sysuiplasmatales</taxon>
        <taxon>Candidatus Sysuiplasmataceae</taxon>
        <taxon>Candidatus Sysuiplasma</taxon>
    </lineage>
</organism>
<feature type="transmembrane region" description="Helical" evidence="1">
    <location>
        <begin position="24"/>
        <end position="43"/>
    </location>
</feature>
<evidence type="ECO:0000313" key="3">
    <source>
        <dbReference type="Proteomes" id="UP000716004"/>
    </source>
</evidence>
<keyword evidence="1" id="KW-0472">Membrane</keyword>
<feature type="transmembrane region" description="Helical" evidence="1">
    <location>
        <begin position="69"/>
        <end position="91"/>
    </location>
</feature>
<reference evidence="2" key="1">
    <citation type="submission" date="2021-04" db="EMBL/GenBank/DDBJ databases">
        <title>Genomic insights into ecological role and evolution of a novel Thermoplasmata order Candidatus Sysuiplasmatales.</title>
        <authorList>
            <person name="Yuan Y."/>
        </authorList>
    </citation>
    <scope>NUCLEOTIDE SEQUENCE</scope>
    <source>
        <strain evidence="2">YP2-bin.285</strain>
    </source>
</reference>
<comment type="caution">
    <text evidence="2">The sequence shown here is derived from an EMBL/GenBank/DDBJ whole genome shotgun (WGS) entry which is preliminary data.</text>
</comment>
<feature type="transmembrane region" description="Helical" evidence="1">
    <location>
        <begin position="159"/>
        <end position="179"/>
    </location>
</feature>
<proteinExistence type="predicted"/>